<evidence type="ECO:0000256" key="1">
    <source>
        <dbReference type="ARBA" id="ARBA00001974"/>
    </source>
</evidence>
<feature type="domain" description="FAD-binding" evidence="5">
    <location>
        <begin position="8"/>
        <end position="346"/>
    </location>
</feature>
<dbReference type="GO" id="GO:0071949">
    <property type="term" value="F:FAD binding"/>
    <property type="evidence" value="ECO:0007669"/>
    <property type="project" value="InterPro"/>
</dbReference>
<protein>
    <submittedName>
        <fullName evidence="6">2-polyprenyl-6-methoxyphenol hydroxylase</fullName>
    </submittedName>
</protein>
<reference evidence="6 7" key="1">
    <citation type="journal article" date="2009" name="Int. J. Syst. Evol. Microbiol.">
        <title>Paenibacillus contaminans sp. nov., isolated from a contaminated laboratory plate.</title>
        <authorList>
            <person name="Chou J.H."/>
            <person name="Lee J.H."/>
            <person name="Lin M.C."/>
            <person name="Chang P.S."/>
            <person name="Arun A.B."/>
            <person name="Young C.C."/>
            <person name="Chen W.M."/>
        </authorList>
    </citation>
    <scope>NUCLEOTIDE SEQUENCE [LARGE SCALE GENOMIC DNA]</scope>
    <source>
        <strain evidence="6 7">CKOBP-6</strain>
    </source>
</reference>
<dbReference type="InterPro" id="IPR036188">
    <property type="entry name" value="FAD/NAD-bd_sf"/>
</dbReference>
<evidence type="ECO:0000256" key="4">
    <source>
        <dbReference type="ARBA" id="ARBA00023002"/>
    </source>
</evidence>
<dbReference type="GO" id="GO:0016491">
    <property type="term" value="F:oxidoreductase activity"/>
    <property type="evidence" value="ECO:0007669"/>
    <property type="project" value="UniProtKB-KW"/>
</dbReference>
<dbReference type="EMBL" id="QMFB01000001">
    <property type="protein sequence ID" value="RAV23368.1"/>
    <property type="molecule type" value="Genomic_DNA"/>
</dbReference>
<keyword evidence="7" id="KW-1185">Reference proteome</keyword>
<proteinExistence type="predicted"/>
<dbReference type="AlphaFoldDB" id="A0A329MVW9"/>
<dbReference type="InterPro" id="IPR002938">
    <property type="entry name" value="FAD-bd"/>
</dbReference>
<organism evidence="6 7">
    <name type="scientific">Paenibacillus contaminans</name>
    <dbReference type="NCBI Taxonomy" id="450362"/>
    <lineage>
        <taxon>Bacteria</taxon>
        <taxon>Bacillati</taxon>
        <taxon>Bacillota</taxon>
        <taxon>Bacilli</taxon>
        <taxon>Bacillales</taxon>
        <taxon>Paenibacillaceae</taxon>
        <taxon>Paenibacillus</taxon>
    </lineage>
</organism>
<dbReference type="PANTHER" id="PTHR46496">
    <property type="match status" value="1"/>
</dbReference>
<evidence type="ECO:0000313" key="7">
    <source>
        <dbReference type="Proteomes" id="UP000250369"/>
    </source>
</evidence>
<evidence type="ECO:0000313" key="6">
    <source>
        <dbReference type="EMBL" id="RAV23368.1"/>
    </source>
</evidence>
<evidence type="ECO:0000256" key="2">
    <source>
        <dbReference type="ARBA" id="ARBA00022630"/>
    </source>
</evidence>
<keyword evidence="3" id="KW-0274">FAD</keyword>
<dbReference type="PRINTS" id="PR00420">
    <property type="entry name" value="RNGMNOXGNASE"/>
</dbReference>
<dbReference type="Proteomes" id="UP000250369">
    <property type="component" value="Unassembled WGS sequence"/>
</dbReference>
<name>A0A329MVW9_9BACL</name>
<dbReference type="OrthoDB" id="9766816at2"/>
<dbReference type="Pfam" id="PF01494">
    <property type="entry name" value="FAD_binding_3"/>
    <property type="match status" value="1"/>
</dbReference>
<keyword evidence="2" id="KW-0285">Flavoprotein</keyword>
<dbReference type="SUPFAM" id="SSF51905">
    <property type="entry name" value="FAD/NAD(P)-binding domain"/>
    <property type="match status" value="1"/>
</dbReference>
<comment type="caution">
    <text evidence="6">The sequence shown here is derived from an EMBL/GenBank/DDBJ whole genome shotgun (WGS) entry which is preliminary data.</text>
</comment>
<dbReference type="Gene3D" id="3.50.50.60">
    <property type="entry name" value="FAD/NAD(P)-binding domain"/>
    <property type="match status" value="1"/>
</dbReference>
<sequence length="390" mass="43115">MDPHIRKKALIAGSGIGGLSAAIALQKVGWETVVFEKAPERTEGGAGIVMAANAMKALDKLGVAERVRMQGKEVGMAEIRTWDGKLIVRLPVRKQAEQFGSPSYLIHRTELQAILQEGLAPGTDVQFNKKLESWKQNNGKVTTLFADGTQVEGDLLIGADGLHSTVREGLTGSTPLRYSGYTALRGISVFRDERYPMAAGGGFEAWGPGKRFGFSHLGQDRIFWFAAINAPQGTLGRASERKAAALRHFRGWFDPIEAVIEATEEDKVLAHDIFDRQPISTWHDGCVTLLGDAAHPMLPNLGQGGAQAIEDSFVLAACLREHHSDVSKSLLAYERHRMPRTNRVVLQSRRMGRLVQLEHPAAIRFRNTVLRAMPDRIQIERLRWLLGYEL</sequence>
<dbReference type="RefSeq" id="WP_113029478.1">
    <property type="nucleotide sequence ID" value="NZ_QMFB01000001.1"/>
</dbReference>
<evidence type="ECO:0000259" key="5">
    <source>
        <dbReference type="Pfam" id="PF01494"/>
    </source>
</evidence>
<accession>A0A329MVW9</accession>
<comment type="cofactor">
    <cofactor evidence="1">
        <name>FAD</name>
        <dbReference type="ChEBI" id="CHEBI:57692"/>
    </cofactor>
</comment>
<gene>
    <name evidence="6" type="ORF">DQG23_04010</name>
</gene>
<keyword evidence="4" id="KW-0560">Oxidoreductase</keyword>
<evidence type="ECO:0000256" key="3">
    <source>
        <dbReference type="ARBA" id="ARBA00022827"/>
    </source>
</evidence>
<dbReference type="PANTHER" id="PTHR46496:SF1">
    <property type="entry name" value="ZEAXANTHIN EPOXIDASE, CHLOROPLASTIC"/>
    <property type="match status" value="1"/>
</dbReference>